<evidence type="ECO:0000256" key="7">
    <source>
        <dbReference type="ARBA" id="ARBA00022723"/>
    </source>
</evidence>
<dbReference type="Pfam" id="PF01292">
    <property type="entry name" value="Ni_hydr_CYTB"/>
    <property type="match status" value="1"/>
</dbReference>
<keyword evidence="7" id="KW-0479">Metal-binding</keyword>
<keyword evidence="17" id="KW-1185">Reference proteome</keyword>
<dbReference type="EMBL" id="FOUA01000001">
    <property type="protein sequence ID" value="SFL78772.1"/>
    <property type="molecule type" value="Genomic_DNA"/>
</dbReference>
<dbReference type="PANTHER" id="PTHR30529">
    <property type="entry name" value="CYTOCHROME B561"/>
    <property type="match status" value="1"/>
</dbReference>
<feature type="transmembrane region" description="Helical" evidence="13">
    <location>
        <begin position="12"/>
        <end position="35"/>
    </location>
</feature>
<dbReference type="PANTHER" id="PTHR30529:SF1">
    <property type="entry name" value="CYTOCHROME B561 HOMOLOG 2"/>
    <property type="match status" value="1"/>
</dbReference>
<evidence type="ECO:0000256" key="8">
    <source>
        <dbReference type="ARBA" id="ARBA00022982"/>
    </source>
</evidence>
<keyword evidence="10" id="KW-0408">Iron</keyword>
<protein>
    <submittedName>
        <fullName evidence="16">Cytochrome b561</fullName>
    </submittedName>
</protein>
<evidence type="ECO:0000259" key="14">
    <source>
        <dbReference type="Pfam" id="PF01292"/>
    </source>
</evidence>
<comment type="subcellular location">
    <subcellularLocation>
        <location evidence="2">Cell membrane</location>
        <topology evidence="2">Multi-pass membrane protein</topology>
    </subcellularLocation>
</comment>
<keyword evidence="11 13" id="KW-0472">Membrane</keyword>
<keyword evidence="3" id="KW-0813">Transport</keyword>
<evidence type="ECO:0000256" key="12">
    <source>
        <dbReference type="ARBA" id="ARBA00037975"/>
    </source>
</evidence>
<dbReference type="GO" id="GO:0022904">
    <property type="term" value="P:respiratory electron transport chain"/>
    <property type="evidence" value="ECO:0007669"/>
    <property type="project" value="InterPro"/>
</dbReference>
<feature type="transmembrane region" description="Helical" evidence="13">
    <location>
        <begin position="89"/>
        <end position="111"/>
    </location>
</feature>
<evidence type="ECO:0000313" key="16">
    <source>
        <dbReference type="EMBL" id="SFL78772.1"/>
    </source>
</evidence>
<proteinExistence type="inferred from homology"/>
<evidence type="ECO:0000256" key="5">
    <source>
        <dbReference type="ARBA" id="ARBA00022617"/>
    </source>
</evidence>
<name>A0A1I4KJ25_9GAMM</name>
<keyword evidence="5" id="KW-0349">Heme</keyword>
<evidence type="ECO:0000256" key="2">
    <source>
        <dbReference type="ARBA" id="ARBA00004651"/>
    </source>
</evidence>
<feature type="transmembrane region" description="Helical" evidence="13">
    <location>
        <begin position="144"/>
        <end position="164"/>
    </location>
</feature>
<dbReference type="Proteomes" id="UP000186904">
    <property type="component" value="Unassembled WGS sequence"/>
</dbReference>
<gene>
    <name evidence="16" type="ORF">SAMN04487855_1220</name>
    <name evidence="15" type="ORF">SAMN05216589_0404</name>
</gene>
<keyword evidence="4" id="KW-1003">Cell membrane</keyword>
<dbReference type="Gene3D" id="1.20.950.20">
    <property type="entry name" value="Transmembrane di-heme cytochromes, Chain C"/>
    <property type="match status" value="1"/>
</dbReference>
<accession>A0A1I4KJ25</accession>
<evidence type="ECO:0000256" key="3">
    <source>
        <dbReference type="ARBA" id="ARBA00022448"/>
    </source>
</evidence>
<organism evidence="16 17">
    <name type="scientific">Halopseudomonas bauzanensis</name>
    <dbReference type="NCBI Taxonomy" id="653930"/>
    <lineage>
        <taxon>Bacteria</taxon>
        <taxon>Pseudomonadati</taxon>
        <taxon>Pseudomonadota</taxon>
        <taxon>Gammaproteobacteria</taxon>
        <taxon>Pseudomonadales</taxon>
        <taxon>Pseudomonadaceae</taxon>
        <taxon>Halopseudomonas</taxon>
    </lineage>
</organism>
<dbReference type="GO" id="GO:0005886">
    <property type="term" value="C:plasma membrane"/>
    <property type="evidence" value="ECO:0007669"/>
    <property type="project" value="UniProtKB-SubCell"/>
</dbReference>
<dbReference type="InterPro" id="IPR011577">
    <property type="entry name" value="Cyt_b561_bac/Ni-Hgenase"/>
</dbReference>
<evidence type="ECO:0000256" key="13">
    <source>
        <dbReference type="SAM" id="Phobius"/>
    </source>
</evidence>
<dbReference type="InterPro" id="IPR016174">
    <property type="entry name" value="Di-haem_cyt_TM"/>
</dbReference>
<evidence type="ECO:0000256" key="9">
    <source>
        <dbReference type="ARBA" id="ARBA00022989"/>
    </source>
</evidence>
<keyword evidence="6 13" id="KW-0812">Transmembrane</keyword>
<evidence type="ECO:0000256" key="4">
    <source>
        <dbReference type="ARBA" id="ARBA00022475"/>
    </source>
</evidence>
<reference evidence="17 18" key="1">
    <citation type="submission" date="2016-10" db="EMBL/GenBank/DDBJ databases">
        <authorList>
            <person name="de Groot N.N."/>
        </authorList>
    </citation>
    <scope>NUCLEOTIDE SEQUENCE [LARGE SCALE GENOMIC DNA]</scope>
    <source>
        <strain evidence="16 17">CGMCC 1.9095</strain>
        <strain evidence="15 18">DSM 22558</strain>
    </source>
</reference>
<evidence type="ECO:0000256" key="6">
    <source>
        <dbReference type="ARBA" id="ARBA00022692"/>
    </source>
</evidence>
<dbReference type="STRING" id="653930.SAMN05216589_0404"/>
<sequence length="184" mass="20526">MQLRNSQQRYGLVAIVLHWLVALAVIGLAILGLWMTDLSYYSPYYRSAPFWHKSIGITLAAVLVLRLLWRWGNPRPAHLPNHKRWEISVAGVVHGLLYLMLLVIVLSGYLISTATGQGISVFGWFEIPASITGLPSQADRAGAVHYWVAIAVLGLAALHALGALKHHFLDRDDTLRRMLGMRAR</sequence>
<dbReference type="GO" id="GO:0046872">
    <property type="term" value="F:metal ion binding"/>
    <property type="evidence" value="ECO:0007669"/>
    <property type="project" value="UniProtKB-KW"/>
</dbReference>
<evidence type="ECO:0000313" key="18">
    <source>
        <dbReference type="Proteomes" id="UP000186904"/>
    </source>
</evidence>
<dbReference type="EMBL" id="FOGN01000001">
    <property type="protein sequence ID" value="SER38823.1"/>
    <property type="molecule type" value="Genomic_DNA"/>
</dbReference>
<keyword evidence="9 13" id="KW-1133">Transmembrane helix</keyword>
<keyword evidence="8" id="KW-0249">Electron transport</keyword>
<comment type="similarity">
    <text evidence="12">Belongs to the cytochrome b561 family.</text>
</comment>
<evidence type="ECO:0000256" key="10">
    <source>
        <dbReference type="ARBA" id="ARBA00023004"/>
    </source>
</evidence>
<feature type="transmembrane region" description="Helical" evidence="13">
    <location>
        <begin position="50"/>
        <end position="69"/>
    </location>
</feature>
<evidence type="ECO:0000313" key="17">
    <source>
        <dbReference type="Proteomes" id="UP000186599"/>
    </source>
</evidence>
<dbReference type="InterPro" id="IPR052168">
    <property type="entry name" value="Cytochrome_b561_oxidase"/>
</dbReference>
<evidence type="ECO:0000313" key="15">
    <source>
        <dbReference type="EMBL" id="SER38823.1"/>
    </source>
</evidence>
<dbReference type="GO" id="GO:0020037">
    <property type="term" value="F:heme binding"/>
    <property type="evidence" value="ECO:0007669"/>
    <property type="project" value="TreeGrafter"/>
</dbReference>
<evidence type="ECO:0000256" key="11">
    <source>
        <dbReference type="ARBA" id="ARBA00023136"/>
    </source>
</evidence>
<dbReference type="AlphaFoldDB" id="A0A1I4KJ25"/>
<comment type="cofactor">
    <cofactor evidence="1">
        <name>heme b</name>
        <dbReference type="ChEBI" id="CHEBI:60344"/>
    </cofactor>
</comment>
<dbReference type="OrthoDB" id="9793784at2"/>
<dbReference type="RefSeq" id="WP_074778673.1">
    <property type="nucleotide sequence ID" value="NZ_FOGN01000001.1"/>
</dbReference>
<dbReference type="GO" id="GO:0009055">
    <property type="term" value="F:electron transfer activity"/>
    <property type="evidence" value="ECO:0007669"/>
    <property type="project" value="InterPro"/>
</dbReference>
<dbReference type="SUPFAM" id="SSF81342">
    <property type="entry name" value="Transmembrane di-heme cytochromes"/>
    <property type="match status" value="1"/>
</dbReference>
<feature type="domain" description="Cytochrome b561 bacterial/Ni-hydrogenase" evidence="14">
    <location>
        <begin position="9"/>
        <end position="180"/>
    </location>
</feature>
<evidence type="ECO:0000256" key="1">
    <source>
        <dbReference type="ARBA" id="ARBA00001970"/>
    </source>
</evidence>
<dbReference type="Proteomes" id="UP000186599">
    <property type="component" value="Unassembled WGS sequence"/>
</dbReference>